<evidence type="ECO:0000313" key="1">
    <source>
        <dbReference type="EMBL" id="PON69198.1"/>
    </source>
</evidence>
<evidence type="ECO:0000313" key="2">
    <source>
        <dbReference type="Proteomes" id="UP000237105"/>
    </source>
</evidence>
<reference evidence="2" key="1">
    <citation type="submission" date="2016-06" db="EMBL/GenBank/DDBJ databases">
        <title>Parallel loss of symbiosis genes in relatives of nitrogen-fixing non-legume Parasponia.</title>
        <authorList>
            <person name="Van Velzen R."/>
            <person name="Holmer R."/>
            <person name="Bu F."/>
            <person name="Rutten L."/>
            <person name="Van Zeijl A."/>
            <person name="Liu W."/>
            <person name="Santuari L."/>
            <person name="Cao Q."/>
            <person name="Sharma T."/>
            <person name="Shen D."/>
            <person name="Roswanjaya Y."/>
            <person name="Wardhani T."/>
            <person name="Kalhor M.S."/>
            <person name="Jansen J."/>
            <person name="Van den Hoogen J."/>
            <person name="Gungor B."/>
            <person name="Hartog M."/>
            <person name="Hontelez J."/>
            <person name="Verver J."/>
            <person name="Yang W.-C."/>
            <person name="Schijlen E."/>
            <person name="Repin R."/>
            <person name="Schilthuizen M."/>
            <person name="Schranz E."/>
            <person name="Heidstra R."/>
            <person name="Miyata K."/>
            <person name="Fedorova E."/>
            <person name="Kohlen W."/>
            <person name="Bisseling T."/>
            <person name="Smit S."/>
            <person name="Geurts R."/>
        </authorList>
    </citation>
    <scope>NUCLEOTIDE SEQUENCE [LARGE SCALE GENOMIC DNA]</scope>
    <source>
        <strain evidence="2">cv. WU1-14</strain>
    </source>
</reference>
<dbReference type="EMBL" id="JXTB01000057">
    <property type="protein sequence ID" value="PON69198.1"/>
    <property type="molecule type" value="Genomic_DNA"/>
</dbReference>
<gene>
    <name evidence="1" type="ORF">PanWU01x14_089210</name>
</gene>
<protein>
    <submittedName>
        <fullName evidence="1">Uncharacterized protein</fullName>
    </submittedName>
</protein>
<organism evidence="1 2">
    <name type="scientific">Parasponia andersonii</name>
    <name type="common">Sponia andersonii</name>
    <dbReference type="NCBI Taxonomy" id="3476"/>
    <lineage>
        <taxon>Eukaryota</taxon>
        <taxon>Viridiplantae</taxon>
        <taxon>Streptophyta</taxon>
        <taxon>Embryophyta</taxon>
        <taxon>Tracheophyta</taxon>
        <taxon>Spermatophyta</taxon>
        <taxon>Magnoliopsida</taxon>
        <taxon>eudicotyledons</taxon>
        <taxon>Gunneridae</taxon>
        <taxon>Pentapetalae</taxon>
        <taxon>rosids</taxon>
        <taxon>fabids</taxon>
        <taxon>Rosales</taxon>
        <taxon>Cannabaceae</taxon>
        <taxon>Parasponia</taxon>
    </lineage>
</organism>
<dbReference type="Proteomes" id="UP000237105">
    <property type="component" value="Unassembled WGS sequence"/>
</dbReference>
<sequence>MQFLAVKEVDVTTFLAPKLSINVLLEWLQSKSKLICGQAPLPHSRRPHSPNFDRAKRRTRARFRGRKLNDNAFKKTEFVKFSENNVSKSEVRRGAAASSEIYRQQVTRGRGARGKSIVASQRNRESVVHCIKETGLGDLDNNYVWFGLVLAEEQTVTPRGFYADS</sequence>
<proteinExistence type="predicted"/>
<comment type="caution">
    <text evidence="1">The sequence shown here is derived from an EMBL/GenBank/DDBJ whole genome shotgun (WGS) entry which is preliminary data.</text>
</comment>
<keyword evidence="2" id="KW-1185">Reference proteome</keyword>
<name>A0A2P5D7I5_PARAD</name>
<dbReference type="AlphaFoldDB" id="A0A2P5D7I5"/>
<accession>A0A2P5D7I5</accession>